<dbReference type="GO" id="GO:0046872">
    <property type="term" value="F:metal ion binding"/>
    <property type="evidence" value="ECO:0007669"/>
    <property type="project" value="UniProtKB-KW"/>
</dbReference>
<keyword evidence="1" id="KW-0001">2Fe-2S</keyword>
<dbReference type="GO" id="GO:0051537">
    <property type="term" value="F:2 iron, 2 sulfur cluster binding"/>
    <property type="evidence" value="ECO:0007669"/>
    <property type="project" value="UniProtKB-KW"/>
</dbReference>
<dbReference type="AlphaFoldDB" id="A0A5C4TA47"/>
<evidence type="ECO:0000256" key="2">
    <source>
        <dbReference type="ARBA" id="ARBA00022723"/>
    </source>
</evidence>
<evidence type="ECO:0000313" key="6">
    <source>
        <dbReference type="EMBL" id="TNJ65851.1"/>
    </source>
</evidence>
<evidence type="ECO:0000256" key="4">
    <source>
        <dbReference type="ARBA" id="ARBA00023014"/>
    </source>
</evidence>
<comment type="caution">
    <text evidence="6">The sequence shown here is derived from an EMBL/GenBank/DDBJ whole genome shotgun (WGS) entry which is preliminary data.</text>
</comment>
<dbReference type="CDD" id="cd03467">
    <property type="entry name" value="Rieske"/>
    <property type="match status" value="1"/>
</dbReference>
<gene>
    <name evidence="6" type="ORF">FE784_13095</name>
</gene>
<proteinExistence type="predicted"/>
<name>A0A5C4TA47_9BACL</name>
<dbReference type="SUPFAM" id="SSF50022">
    <property type="entry name" value="ISP domain"/>
    <property type="match status" value="1"/>
</dbReference>
<dbReference type="PANTHER" id="PTHR21496">
    <property type="entry name" value="FERREDOXIN-RELATED"/>
    <property type="match status" value="1"/>
</dbReference>
<keyword evidence="2" id="KW-0479">Metal-binding</keyword>
<sequence>MTVQYVAEAEQIPEGQHRVYEIAGKSIGVYNVKGEYFAVLNYCPHQGAEICKGPVCGTTLLSPVYEYEYGRKGEVVRCPWHGWEFDIRTGKSLVEGKPRLRRYAVVISEGMLGIEV</sequence>
<dbReference type="GO" id="GO:0016705">
    <property type="term" value="F:oxidoreductase activity, acting on paired donors, with incorporation or reduction of molecular oxygen"/>
    <property type="evidence" value="ECO:0007669"/>
    <property type="project" value="UniProtKB-ARBA"/>
</dbReference>
<reference evidence="6 7" key="1">
    <citation type="submission" date="2019-05" db="EMBL/GenBank/DDBJ databases">
        <title>We sequenced the genome of Paenibacillus hemerocallicola KCTC 33185 for further insight into its adaptation and study the phylogeny of Paenibacillus.</title>
        <authorList>
            <person name="Narsing Rao M.P."/>
        </authorList>
    </citation>
    <scope>NUCLEOTIDE SEQUENCE [LARGE SCALE GENOMIC DNA]</scope>
    <source>
        <strain evidence="6 7">KCTC 33185</strain>
    </source>
</reference>
<evidence type="ECO:0000256" key="1">
    <source>
        <dbReference type="ARBA" id="ARBA00022714"/>
    </source>
</evidence>
<evidence type="ECO:0000256" key="3">
    <source>
        <dbReference type="ARBA" id="ARBA00023004"/>
    </source>
</evidence>
<organism evidence="6 7">
    <name type="scientific">Paenibacillus hemerocallicola</name>
    <dbReference type="NCBI Taxonomy" id="1172614"/>
    <lineage>
        <taxon>Bacteria</taxon>
        <taxon>Bacillati</taxon>
        <taxon>Bacillota</taxon>
        <taxon>Bacilli</taxon>
        <taxon>Bacillales</taxon>
        <taxon>Paenibacillaceae</taxon>
        <taxon>Paenibacillus</taxon>
    </lineage>
</organism>
<dbReference type="Proteomes" id="UP000307943">
    <property type="component" value="Unassembled WGS sequence"/>
</dbReference>
<accession>A0A5C4TA47</accession>
<dbReference type="PROSITE" id="PS51296">
    <property type="entry name" value="RIESKE"/>
    <property type="match status" value="1"/>
</dbReference>
<dbReference type="Gene3D" id="2.102.10.10">
    <property type="entry name" value="Rieske [2Fe-2S] iron-sulphur domain"/>
    <property type="match status" value="1"/>
</dbReference>
<protein>
    <submittedName>
        <fullName evidence="6">Rieske (2Fe-2S) protein</fullName>
    </submittedName>
</protein>
<keyword evidence="7" id="KW-1185">Reference proteome</keyword>
<dbReference type="InterPro" id="IPR017941">
    <property type="entry name" value="Rieske_2Fe-2S"/>
</dbReference>
<dbReference type="InterPro" id="IPR036922">
    <property type="entry name" value="Rieske_2Fe-2S_sf"/>
</dbReference>
<evidence type="ECO:0000259" key="5">
    <source>
        <dbReference type="PROSITE" id="PS51296"/>
    </source>
</evidence>
<dbReference type="RefSeq" id="WP_139602651.1">
    <property type="nucleotide sequence ID" value="NZ_VDCQ01000015.1"/>
</dbReference>
<dbReference type="PANTHER" id="PTHR21496:SF23">
    <property type="entry name" value="3-PHENYLPROPIONATE_CINNAMIC ACID DIOXYGENASE FERREDOXIN SUBUNIT"/>
    <property type="match status" value="1"/>
</dbReference>
<dbReference type="EMBL" id="VDCQ01000015">
    <property type="protein sequence ID" value="TNJ65851.1"/>
    <property type="molecule type" value="Genomic_DNA"/>
</dbReference>
<evidence type="ECO:0000313" key="7">
    <source>
        <dbReference type="Proteomes" id="UP000307943"/>
    </source>
</evidence>
<dbReference type="GO" id="GO:0004497">
    <property type="term" value="F:monooxygenase activity"/>
    <property type="evidence" value="ECO:0007669"/>
    <property type="project" value="UniProtKB-ARBA"/>
</dbReference>
<feature type="domain" description="Rieske" evidence="5">
    <location>
        <begin position="4"/>
        <end position="114"/>
    </location>
</feature>
<keyword evidence="4" id="KW-0411">Iron-sulfur</keyword>
<keyword evidence="3" id="KW-0408">Iron</keyword>
<dbReference type="Pfam" id="PF00355">
    <property type="entry name" value="Rieske"/>
    <property type="match status" value="1"/>
</dbReference>
<dbReference type="OrthoDB" id="9795104at2"/>